<dbReference type="OrthoDB" id="2129491at2759"/>
<protein>
    <recommendedName>
        <fullName evidence="1">Gfo/Idh/MocA-like oxidoreductase N-terminal domain-containing protein</fullName>
    </recommendedName>
</protein>
<proteinExistence type="predicted"/>
<sequence length="549" mass="61363">MEYLEMIDSDKGRLPASAPIPPSPNPPRILIVGAGSRGNAYARAIRDSTNGIVVSIAEPIKHKRRRFGEHYIWGKSGPSEGQEFEDWRHFLVWEKKRQFGDASQKHRTKSIDAIFICVMDEMHMEAIVDLVSLDIHIMCEKPLAISLAQCLTIYKSLLPNLPDKTPLNLFSIGHVLRYSPHNMLLRKLLLEERIIGDILSINHTEPIGWWHFAHSYVRGNWRREITSAPTLLTKSCHDIDLILWIMSYPSPANSYTVHFPSTVSSVGALQYFKKNRKPREAGSATNCLSCPIEMTCKYSAKKVYLGPELKGLATGNLAWPVSIVLSDIEDNIRQNGYKAGQAALKAKLSEDYSSACPSAQVASRNWFGRCVYECDNDVCDNQVVTMTWDESPLPTGLECGMENPLVNRGAKTAVFHMVAHTTKICERYSHFYGSNGEIYADSDTITVEDFRTGAKKSYKPAHAGGGHGGGDDGLVRQFILAVDQVKNHGVSVLEAQKTHIGCTLEEIIMSHAMVFAAEEARRTLKVVKFLEWWNDNIISKLSSDISEIV</sequence>
<dbReference type="EMBL" id="MCFK01006608">
    <property type="protein sequence ID" value="RKF58697.1"/>
    <property type="molecule type" value="Genomic_DNA"/>
</dbReference>
<gene>
    <name evidence="2" type="ORF">OnM2_066024</name>
</gene>
<dbReference type="STRING" id="212602.A0A420HMS6"/>
<comment type="caution">
    <text evidence="2">The sequence shown here is derived from an EMBL/GenBank/DDBJ whole genome shotgun (WGS) entry which is preliminary data.</text>
</comment>
<dbReference type="Proteomes" id="UP000286134">
    <property type="component" value="Unassembled WGS sequence"/>
</dbReference>
<dbReference type="SUPFAM" id="SSF55347">
    <property type="entry name" value="Glyceraldehyde-3-phosphate dehydrogenase-like, C-terminal domain"/>
    <property type="match status" value="1"/>
</dbReference>
<dbReference type="InterPro" id="IPR051450">
    <property type="entry name" value="Gfo/Idh/MocA_Oxidoreductases"/>
</dbReference>
<accession>A0A420HMS6</accession>
<dbReference type="Pfam" id="PF01408">
    <property type="entry name" value="GFO_IDH_MocA"/>
    <property type="match status" value="1"/>
</dbReference>
<reference evidence="2 3" key="1">
    <citation type="journal article" date="2018" name="BMC Genomics">
        <title>Comparative genome analyses reveal sequence features reflecting distinct modes of host-adaptation between dicot and monocot powdery mildew.</title>
        <authorList>
            <person name="Wu Y."/>
            <person name="Ma X."/>
            <person name="Pan Z."/>
            <person name="Kale S.D."/>
            <person name="Song Y."/>
            <person name="King H."/>
            <person name="Zhang Q."/>
            <person name="Presley C."/>
            <person name="Deng X."/>
            <person name="Wei C.I."/>
            <person name="Xiao S."/>
        </authorList>
    </citation>
    <scope>NUCLEOTIDE SEQUENCE [LARGE SCALE GENOMIC DNA]</scope>
    <source>
        <strain evidence="2">UMSG2</strain>
    </source>
</reference>
<dbReference type="InterPro" id="IPR036291">
    <property type="entry name" value="NAD(P)-bd_dom_sf"/>
</dbReference>
<dbReference type="AlphaFoldDB" id="A0A420HMS6"/>
<dbReference type="GO" id="GO:0000166">
    <property type="term" value="F:nucleotide binding"/>
    <property type="evidence" value="ECO:0007669"/>
    <property type="project" value="InterPro"/>
</dbReference>
<feature type="domain" description="Gfo/Idh/MocA-like oxidoreductase N-terminal" evidence="1">
    <location>
        <begin position="28"/>
        <end position="155"/>
    </location>
</feature>
<dbReference type="PANTHER" id="PTHR43377:SF12">
    <property type="entry name" value="BINDING ROSSMANN FOLD OXIDOREDUCTASE, PUTATIVE (AFU_ORTHOLOGUE AFUA_3G11840)-RELATED"/>
    <property type="match status" value="1"/>
</dbReference>
<dbReference type="Gene3D" id="3.30.360.10">
    <property type="entry name" value="Dihydrodipicolinate Reductase, domain 2"/>
    <property type="match status" value="2"/>
</dbReference>
<name>A0A420HMS6_9PEZI</name>
<dbReference type="SUPFAM" id="SSF51735">
    <property type="entry name" value="NAD(P)-binding Rossmann-fold domains"/>
    <property type="match status" value="1"/>
</dbReference>
<evidence type="ECO:0000313" key="2">
    <source>
        <dbReference type="EMBL" id="RKF58697.1"/>
    </source>
</evidence>
<dbReference type="PANTHER" id="PTHR43377">
    <property type="entry name" value="BILIVERDIN REDUCTASE A"/>
    <property type="match status" value="1"/>
</dbReference>
<evidence type="ECO:0000313" key="3">
    <source>
        <dbReference type="Proteomes" id="UP000286134"/>
    </source>
</evidence>
<dbReference type="Gene3D" id="3.40.50.720">
    <property type="entry name" value="NAD(P)-binding Rossmann-like Domain"/>
    <property type="match status" value="1"/>
</dbReference>
<organism evidence="2 3">
    <name type="scientific">Erysiphe neolycopersici</name>
    <dbReference type="NCBI Taxonomy" id="212602"/>
    <lineage>
        <taxon>Eukaryota</taxon>
        <taxon>Fungi</taxon>
        <taxon>Dikarya</taxon>
        <taxon>Ascomycota</taxon>
        <taxon>Pezizomycotina</taxon>
        <taxon>Leotiomycetes</taxon>
        <taxon>Erysiphales</taxon>
        <taxon>Erysiphaceae</taxon>
        <taxon>Erysiphe</taxon>
    </lineage>
</organism>
<keyword evidence="3" id="KW-1185">Reference proteome</keyword>
<dbReference type="InterPro" id="IPR000683">
    <property type="entry name" value="Gfo/Idh/MocA-like_OxRdtase_N"/>
</dbReference>
<evidence type="ECO:0000259" key="1">
    <source>
        <dbReference type="Pfam" id="PF01408"/>
    </source>
</evidence>